<reference evidence="3 4" key="1">
    <citation type="submission" date="2020-04" db="EMBL/GenBank/DDBJ databases">
        <title>Description of novel Gluconacetobacter.</title>
        <authorList>
            <person name="Sombolestani A."/>
        </authorList>
    </citation>
    <scope>NUCLEOTIDE SEQUENCE [LARGE SCALE GENOMIC DNA]</scope>
    <source>
        <strain evidence="3 4">LMG 21311</strain>
    </source>
</reference>
<evidence type="ECO:0000313" key="3">
    <source>
        <dbReference type="EMBL" id="MBB2191272.1"/>
    </source>
</evidence>
<evidence type="ECO:0000259" key="2">
    <source>
        <dbReference type="Pfam" id="PF00892"/>
    </source>
</evidence>
<feature type="transmembrane region" description="Helical" evidence="1">
    <location>
        <begin position="6"/>
        <end position="23"/>
    </location>
</feature>
<dbReference type="Pfam" id="PF00892">
    <property type="entry name" value="EamA"/>
    <property type="match status" value="1"/>
</dbReference>
<feature type="transmembrane region" description="Helical" evidence="1">
    <location>
        <begin position="114"/>
        <end position="134"/>
    </location>
</feature>
<organism evidence="3 4">
    <name type="scientific">Gluconacetobacter azotocaptans</name>
    <dbReference type="NCBI Taxonomy" id="142834"/>
    <lineage>
        <taxon>Bacteria</taxon>
        <taxon>Pseudomonadati</taxon>
        <taxon>Pseudomonadota</taxon>
        <taxon>Alphaproteobacteria</taxon>
        <taxon>Acetobacterales</taxon>
        <taxon>Acetobacteraceae</taxon>
        <taxon>Gluconacetobacter</taxon>
    </lineage>
</organism>
<dbReference type="Gene3D" id="1.10.3730.20">
    <property type="match status" value="2"/>
</dbReference>
<accession>A0A7W4JUX1</accession>
<feature type="transmembrane region" description="Helical" evidence="1">
    <location>
        <begin position="58"/>
        <end position="76"/>
    </location>
</feature>
<feature type="transmembrane region" description="Helical" evidence="1">
    <location>
        <begin position="30"/>
        <end position="52"/>
    </location>
</feature>
<feature type="transmembrane region" description="Helical" evidence="1">
    <location>
        <begin position="203"/>
        <end position="225"/>
    </location>
</feature>
<keyword evidence="1" id="KW-0812">Transmembrane</keyword>
<feature type="transmembrane region" description="Helical" evidence="1">
    <location>
        <begin position="231"/>
        <end position="253"/>
    </location>
</feature>
<feature type="transmembrane region" description="Helical" evidence="1">
    <location>
        <begin position="171"/>
        <end position="191"/>
    </location>
</feature>
<dbReference type="InterPro" id="IPR000620">
    <property type="entry name" value="EamA_dom"/>
</dbReference>
<sequence>MTAGIFAIMLFAALLHATWNAIVKGGRDKLMTTALVTGAAGVIAAVLLPFVHPPARASWPYLGASIVLQMLYYVLVASAYRVADMGRVYPLMRGTAPVLVAGAGALWAGMALPGAAWAGIGLICCGVLALTLAGHGQGGRAGTVLALLNAVVIATYTLVDGTGARLSGAPAAYTLWLFLASSPPLLVWIAATRGVGALGALRGGLLPGLAGGAGTLVSYGLALWAMTRAPIAVIAALRETSIVFAMLIAGMILHERIGRTRMAAAAVIATGAVVLRLA</sequence>
<protein>
    <submittedName>
        <fullName evidence="3">EamA family transporter</fullName>
    </submittedName>
</protein>
<keyword evidence="1" id="KW-0472">Membrane</keyword>
<dbReference type="InterPro" id="IPR037185">
    <property type="entry name" value="EmrE-like"/>
</dbReference>
<feature type="transmembrane region" description="Helical" evidence="1">
    <location>
        <begin position="88"/>
        <end position="108"/>
    </location>
</feature>
<dbReference type="EMBL" id="JABEQF010000014">
    <property type="protein sequence ID" value="MBB2191272.1"/>
    <property type="molecule type" value="Genomic_DNA"/>
</dbReference>
<comment type="caution">
    <text evidence="3">The sequence shown here is derived from an EMBL/GenBank/DDBJ whole genome shotgun (WGS) entry which is preliminary data.</text>
</comment>
<evidence type="ECO:0000256" key="1">
    <source>
        <dbReference type="SAM" id="Phobius"/>
    </source>
</evidence>
<dbReference type="SUPFAM" id="SSF103481">
    <property type="entry name" value="Multidrug resistance efflux transporter EmrE"/>
    <property type="match status" value="2"/>
</dbReference>
<gene>
    <name evidence="3" type="ORF">HLH34_15095</name>
</gene>
<dbReference type="AlphaFoldDB" id="A0A7W4JUX1"/>
<dbReference type="Proteomes" id="UP000555756">
    <property type="component" value="Unassembled WGS sequence"/>
</dbReference>
<name>A0A7W4JUX1_9PROT</name>
<evidence type="ECO:0000313" key="4">
    <source>
        <dbReference type="Proteomes" id="UP000555756"/>
    </source>
</evidence>
<feature type="domain" description="EamA" evidence="2">
    <location>
        <begin position="142"/>
        <end position="275"/>
    </location>
</feature>
<keyword evidence="4" id="KW-1185">Reference proteome</keyword>
<keyword evidence="1" id="KW-1133">Transmembrane helix</keyword>
<proteinExistence type="predicted"/>
<feature type="transmembrane region" description="Helical" evidence="1">
    <location>
        <begin position="141"/>
        <end position="159"/>
    </location>
</feature>
<dbReference type="GO" id="GO:0016020">
    <property type="term" value="C:membrane"/>
    <property type="evidence" value="ECO:0007669"/>
    <property type="project" value="InterPro"/>
</dbReference>